<keyword evidence="4" id="KW-0418">Kinase</keyword>
<keyword evidence="10" id="KW-0727">SH2 domain</keyword>
<dbReference type="InterPro" id="IPR000719">
    <property type="entry name" value="Prot_kinase_dom"/>
</dbReference>
<dbReference type="InterPro" id="IPR008266">
    <property type="entry name" value="Tyr_kinase_AS"/>
</dbReference>
<dbReference type="InterPro" id="IPR053966">
    <property type="entry name" value="INTS1_INTS2-bd"/>
</dbReference>
<dbReference type="InterPro" id="IPR053964">
    <property type="entry name" value="INT1_R3"/>
</dbReference>
<feature type="region of interest" description="Disordered" evidence="11">
    <location>
        <begin position="429"/>
        <end position="462"/>
    </location>
</feature>
<comment type="catalytic activity">
    <reaction evidence="8">
        <text>L-tyrosyl-[protein] + ATP = O-phospho-L-tyrosyl-[protein] + ADP + H(+)</text>
        <dbReference type="Rhea" id="RHEA:10596"/>
        <dbReference type="Rhea" id="RHEA-COMP:10136"/>
        <dbReference type="Rhea" id="RHEA-COMP:20101"/>
        <dbReference type="ChEBI" id="CHEBI:15378"/>
        <dbReference type="ChEBI" id="CHEBI:30616"/>
        <dbReference type="ChEBI" id="CHEBI:46858"/>
        <dbReference type="ChEBI" id="CHEBI:61978"/>
        <dbReference type="ChEBI" id="CHEBI:456216"/>
        <dbReference type="EC" id="2.7.10.1"/>
    </reaction>
</comment>
<dbReference type="Pfam" id="PF12432">
    <property type="entry name" value="INTS1_RP2B-bd"/>
    <property type="match status" value="1"/>
</dbReference>
<dbReference type="SUPFAM" id="SSF48371">
    <property type="entry name" value="ARM repeat"/>
    <property type="match status" value="1"/>
</dbReference>
<dbReference type="PROSITE" id="PS50001">
    <property type="entry name" value="SH2"/>
    <property type="match status" value="1"/>
</dbReference>
<evidence type="ECO:0000256" key="11">
    <source>
        <dbReference type="SAM" id="MobiDB-lite"/>
    </source>
</evidence>
<keyword evidence="3" id="KW-0547">Nucleotide-binding</keyword>
<keyword evidence="15" id="KW-1185">Reference proteome</keyword>
<dbReference type="InterPro" id="IPR036860">
    <property type="entry name" value="SH2_dom_sf"/>
</dbReference>
<dbReference type="GO" id="GO:0048680">
    <property type="term" value="P:positive regulation of axon regeneration"/>
    <property type="evidence" value="ECO:0007669"/>
    <property type="project" value="UniProtKB-ARBA"/>
</dbReference>
<evidence type="ECO:0000256" key="3">
    <source>
        <dbReference type="ARBA" id="ARBA00022741"/>
    </source>
</evidence>
<evidence type="ECO:0000256" key="1">
    <source>
        <dbReference type="ARBA" id="ARBA00004308"/>
    </source>
</evidence>
<accession>A0A8S1F5V4</accession>
<protein>
    <recommendedName>
        <fullName evidence="16">Non-specific protein-tyrosine kinase</fullName>
    </recommendedName>
</protein>
<evidence type="ECO:0000256" key="2">
    <source>
        <dbReference type="ARBA" id="ARBA00022679"/>
    </source>
</evidence>
<dbReference type="Gene3D" id="3.30.200.20">
    <property type="entry name" value="Phosphorylase Kinase, domain 1"/>
    <property type="match status" value="1"/>
</dbReference>
<comment type="subcellular location">
    <subcellularLocation>
        <location evidence="1">Endomembrane system</location>
    </subcellularLocation>
</comment>
<feature type="domain" description="SH2" evidence="12">
    <location>
        <begin position="16"/>
        <end position="112"/>
    </location>
</feature>
<dbReference type="GO" id="GO:0005524">
    <property type="term" value="F:ATP binding"/>
    <property type="evidence" value="ECO:0007669"/>
    <property type="project" value="UniProtKB-KW"/>
</dbReference>
<evidence type="ECO:0008006" key="16">
    <source>
        <dbReference type="Google" id="ProtNLM"/>
    </source>
</evidence>
<dbReference type="EMBL" id="CADEPM010000006">
    <property type="protein sequence ID" value="CAB3407845.1"/>
    <property type="molecule type" value="Genomic_DNA"/>
</dbReference>
<dbReference type="PRINTS" id="PR00401">
    <property type="entry name" value="SH2DOMAIN"/>
</dbReference>
<organism evidence="14 15">
    <name type="scientific">Caenorhabditis bovis</name>
    <dbReference type="NCBI Taxonomy" id="2654633"/>
    <lineage>
        <taxon>Eukaryota</taxon>
        <taxon>Metazoa</taxon>
        <taxon>Ecdysozoa</taxon>
        <taxon>Nematoda</taxon>
        <taxon>Chromadorea</taxon>
        <taxon>Rhabditida</taxon>
        <taxon>Rhabditina</taxon>
        <taxon>Rhabditomorpha</taxon>
        <taxon>Rhabditoidea</taxon>
        <taxon>Rhabditidae</taxon>
        <taxon>Peloderinae</taxon>
        <taxon>Caenorhabditis</taxon>
    </lineage>
</organism>
<sequence length="2296" mass="259820">MGTDKKIDGSVEEQKWYHGMRPRRDIEHLLVHDGDFLVRASDGRTNNVEIILSVRSESKGLMHLTLACVEGKWQLGLTKSGKKIQRFNTIPQLIEYYKNHKLSNSLILKKPVYRPDWLIKHDKVTFDRTKDHLGSGNFCDVFKGKYDKGDDQVIDVAVKVCHAQIEDGKTPEELREAREMMLGEAKAMSHFVHNYIIQLYGVACDHPPVLIVMEYCPGGSLDKHLLEQKENIEIAERLVYVNEAARGMRYLHSRNCVHRDLAARNCLISAQGFIKISDFGLSKLLDGNKEEETIDESSPQIPLRWMAPESLKKPRKFSKASDVWSFGVLLYEIYNDGEKPWPDWPPKKIATFIRKASMPAMPAKTPPEVKELVAKMWNMNANERPTIREIVAKVWKILRKSTLPKPNKFSVNKLPGVERVVSLWESSINDDNDEHTDTTNKDSIDGASTNKFGSGEMDRKKPKLVEGIMRPMDIKKRGMRGGLGVSGPSTTGVGSIKSKLDFSDISSKGKSPVYSGSSPSASQNAIRPALEEKWKEFGETFNLNIETFMKSVNDSIEQEKFNKMERMIVCVLKYFLHIHPEKFKIEYRLIGVVADLVKKYANRFKQNHVHRGFLYILCNSRHFPENILKLFVAITTSLAKQQQILDKCYIIAFLHDAIGTNSGLGTANRCCWIDKPYSQELVELILKPFGTVAPSNELYASCSLNVQEGLTPPEYFPDLKPSDNSATDQLLVYVEYFKTWFENLRTEFLPKPLFRALSILCGSDYVRSFVASRIEVWINSQKYNREVCEILLVLCKNLDGAKDRDVIESLLKLTNKNMKARVIANPLSVALKCAYEKPENTTIFVELLLATEFGPVQNKNSSNLNVLYSILVAQPDEATAAIAKYCAEELIKDKENTAAKIRSLIKELTRGYMHLRGGFFRFSIFAKQFLDVISRESLKGIFEHLPMLACETVAHATLASLVAVLSANENAFAKKFNTTESTISPEARQVRERFQKEFREYCVIVLKWLSQGKVIFIESSAHEHAYYVLLFLGRLRELYTNIDASAVSSEGEFKNCCRIFGECGITEEMILLIIGDIDCPLSLPASMDVITKLTERASKNWLKYSKEPLIRFSDPMKLCMRIMEHSIINKKLRGLDSKEPVIANKTYFNMGFYLIMQWISGGEVPEEFEQIYEKFPMIRYMVQNVLLNTFQFPMPFDGKSQTDIYQEVKEYNNAENEIINGYFERLTNQGVFQMPGPSVVYDPFLLREPSIFGELANFARICNPLSRLALCRKPHLLSIYSEQYGVNKVIYAIKEMIAVNPMGISLVEDECVYLTIEYYLTNGKDEEEAQKNTNLEFLFGYLTNILGKQSTSGSDADPVVNTIMNSLSSQSYATRAAAVTILSRIFPINDGRVGFDVEQLSKTPKFAGNRTHFMKMLALAVDLENGPQLARTYLTFLQDHLEPESMHEVARVICGVAFSNRYALRNEICEFFVKYIDAVPDIRQNGQSQSNRTTLEIASQRISVEKDVPEAVIHILATYPEQEGADDQYVRSLMEVWLTPGSIPKRVDEQTGATEPILNMTMRKTMLTSTQKPVVDAALEGLTEKDASDFVLVSRMTINTAEAVLQRADNMNVDGFDLATLSNMYILLTGYKLKGVKAGTKLLENVKNCLDRLKNSNIVKEEEPMVVEEFPIDDQPAPFIRADEKSLLLTAAPPKLTEQEIASWLKTNCAGIAQKNRPPPASKLPPGFIQSVVSNSGIATTCLKHIEANLKFFLANENLFQMLMVVVDAASQRCSDLQNRLETLAIRVLKSVNPPASVKAVLEKHAAVGIMSQKKAASAAKPMISNIGQLANSIRKVKDVNERRLLLTDFMSNVMHEKNEEPKSEDVAIFLQTLWDVNSEGSDGSDELVAHKCVSSNWTIHLKRNICVSLLNHYQSSLNALLIFRIIESYCRTFPIASYRELFTLKRKNEKIEFVLNTAAFTSIAQYFANIASQSEEFDLNIVSLFENMEREGGVHASLCLGEQLLATRCANDSKEIRCAAQRIIDLLLDRFPYLTYERGIAWSMRILSNVETRENCIRKCEQIVDRIIEAPVENQMIEDICEDDRIATASSSKENDIQNAMIGSKRYGDNRRGPPTKKGKWAKDESTDNGETAAAATKNDETITAIVQFNAMLREHPNIVKTKFPILANFVSNICAMNRSDLKEENRVRKVELVLSAVVTLCSYLRDDEFSSVDTALTNCFEFYEKHIEEGLLHIRDQIAFSELLIKACAAYLNRNTTDARILLRDNKPIIDRICKRCRGTDVDLILDNLVAETV</sequence>
<dbReference type="SMART" id="SM00219">
    <property type="entry name" value="TyrKc"/>
    <property type="match status" value="1"/>
</dbReference>
<dbReference type="Gene3D" id="3.30.505.10">
    <property type="entry name" value="SH2 domain"/>
    <property type="match status" value="1"/>
</dbReference>
<dbReference type="InterPro" id="IPR020635">
    <property type="entry name" value="Tyr_kinase_cat_dom"/>
</dbReference>
<keyword evidence="2" id="KW-0808">Transferase</keyword>
<dbReference type="Pfam" id="PF22927">
    <property type="entry name" value="INT1_R3"/>
    <property type="match status" value="1"/>
</dbReference>
<evidence type="ECO:0000256" key="8">
    <source>
        <dbReference type="ARBA" id="ARBA00051243"/>
    </source>
</evidence>
<evidence type="ECO:0000259" key="12">
    <source>
        <dbReference type="PROSITE" id="PS50001"/>
    </source>
</evidence>
<dbReference type="InterPro" id="IPR001245">
    <property type="entry name" value="Ser-Thr/Tyr_kinase_cat_dom"/>
</dbReference>
<dbReference type="Pfam" id="PF07714">
    <property type="entry name" value="PK_Tyr_Ser-Thr"/>
    <property type="match status" value="1"/>
</dbReference>
<proteinExistence type="predicted"/>
<dbReference type="GO" id="GO:0034474">
    <property type="term" value="P:U2 snRNA 3'-end processing"/>
    <property type="evidence" value="ECO:0007669"/>
    <property type="project" value="InterPro"/>
</dbReference>
<evidence type="ECO:0000256" key="6">
    <source>
        <dbReference type="ARBA" id="ARBA00023136"/>
    </source>
</evidence>
<keyword evidence="7" id="KW-0829">Tyrosine-protein kinase</keyword>
<feature type="region of interest" description="Disordered" evidence="11">
    <location>
        <begin position="2099"/>
        <end position="2136"/>
    </location>
</feature>
<dbReference type="GO" id="GO:0061564">
    <property type="term" value="P:axon development"/>
    <property type="evidence" value="ECO:0007669"/>
    <property type="project" value="UniProtKB-ARBA"/>
</dbReference>
<dbReference type="PANTHER" id="PTHR21224:SF1">
    <property type="entry name" value="INTEGRATOR COMPLEX SUBUNIT 1"/>
    <property type="match status" value="1"/>
</dbReference>
<comment type="catalytic activity">
    <reaction evidence="9">
        <text>L-tyrosyl-[protein] + ATP = O-phospho-L-tyrosyl-[protein] + ADP + H(+)</text>
        <dbReference type="Rhea" id="RHEA:10596"/>
        <dbReference type="Rhea" id="RHEA-COMP:10136"/>
        <dbReference type="Rhea" id="RHEA-COMP:20101"/>
        <dbReference type="ChEBI" id="CHEBI:15378"/>
        <dbReference type="ChEBI" id="CHEBI:30616"/>
        <dbReference type="ChEBI" id="CHEBI:46858"/>
        <dbReference type="ChEBI" id="CHEBI:61978"/>
        <dbReference type="ChEBI" id="CHEBI:456216"/>
        <dbReference type="EC" id="2.7.10.2"/>
    </reaction>
</comment>
<dbReference type="InterPro" id="IPR000980">
    <property type="entry name" value="SH2"/>
</dbReference>
<dbReference type="SMART" id="SM00252">
    <property type="entry name" value="SH2"/>
    <property type="match status" value="1"/>
</dbReference>
<dbReference type="PRINTS" id="PR00109">
    <property type="entry name" value="TYRKINASE"/>
</dbReference>
<dbReference type="GO" id="GO:0012505">
    <property type="term" value="C:endomembrane system"/>
    <property type="evidence" value="ECO:0007669"/>
    <property type="project" value="UniProtKB-SubCell"/>
</dbReference>
<dbReference type="SUPFAM" id="SSF55550">
    <property type="entry name" value="SH2 domain"/>
    <property type="match status" value="1"/>
</dbReference>
<keyword evidence="5" id="KW-0067">ATP-binding</keyword>
<dbReference type="CDD" id="cd10361">
    <property type="entry name" value="SH2_Fps_family"/>
    <property type="match status" value="1"/>
</dbReference>
<feature type="domain" description="Protein kinase" evidence="13">
    <location>
        <begin position="127"/>
        <end position="396"/>
    </location>
</feature>
<keyword evidence="6" id="KW-0472">Membrane</keyword>
<evidence type="ECO:0000256" key="9">
    <source>
        <dbReference type="ARBA" id="ARBA00051245"/>
    </source>
</evidence>
<dbReference type="InterPro" id="IPR035849">
    <property type="entry name" value="Fes/Fps/Fer_SH2"/>
</dbReference>
<dbReference type="SMART" id="SM00220">
    <property type="entry name" value="S_TKc"/>
    <property type="match status" value="1"/>
</dbReference>
<dbReference type="GO" id="GO:0004715">
    <property type="term" value="F:non-membrane spanning protein tyrosine kinase activity"/>
    <property type="evidence" value="ECO:0007669"/>
    <property type="project" value="UniProtKB-EC"/>
</dbReference>
<dbReference type="SUPFAM" id="SSF56112">
    <property type="entry name" value="Protein kinase-like (PK-like)"/>
    <property type="match status" value="1"/>
</dbReference>
<dbReference type="Gene3D" id="1.10.510.10">
    <property type="entry name" value="Transferase(Phosphotransferase) domain 1"/>
    <property type="match status" value="1"/>
</dbReference>
<dbReference type="Pfam" id="PF22929">
    <property type="entry name" value="INTS1_INTS2-bd"/>
    <property type="match status" value="1"/>
</dbReference>
<dbReference type="PANTHER" id="PTHR21224">
    <property type="entry name" value="INTEGRATOR COMPLEX SUBUNIT 1"/>
    <property type="match status" value="1"/>
</dbReference>
<comment type="caution">
    <text evidence="14">The sequence shown here is derived from an EMBL/GenBank/DDBJ whole genome shotgun (WGS) entry which is preliminary data.</text>
</comment>
<evidence type="ECO:0000256" key="10">
    <source>
        <dbReference type="PROSITE-ProRule" id="PRU00191"/>
    </source>
</evidence>
<reference evidence="14 15" key="1">
    <citation type="submission" date="2020-04" db="EMBL/GenBank/DDBJ databases">
        <authorList>
            <person name="Laetsch R D."/>
            <person name="Stevens L."/>
            <person name="Kumar S."/>
            <person name="Blaxter L. M."/>
        </authorList>
    </citation>
    <scope>NUCLEOTIDE SEQUENCE [LARGE SCALE GENOMIC DNA]</scope>
</reference>
<dbReference type="GO" id="GO:0004714">
    <property type="term" value="F:transmembrane receptor protein tyrosine kinase activity"/>
    <property type="evidence" value="ECO:0007669"/>
    <property type="project" value="UniProtKB-EC"/>
</dbReference>
<dbReference type="PROSITE" id="PS50011">
    <property type="entry name" value="PROTEIN_KINASE_DOM"/>
    <property type="match status" value="1"/>
</dbReference>
<dbReference type="PROSITE" id="PS00109">
    <property type="entry name" value="PROTEIN_KINASE_TYR"/>
    <property type="match status" value="1"/>
</dbReference>
<dbReference type="InterPro" id="IPR011009">
    <property type="entry name" value="Kinase-like_dom_sf"/>
</dbReference>
<dbReference type="GO" id="GO:0032039">
    <property type="term" value="C:integrator complex"/>
    <property type="evidence" value="ECO:0007669"/>
    <property type="project" value="InterPro"/>
</dbReference>
<dbReference type="Pfam" id="PF00017">
    <property type="entry name" value="SH2"/>
    <property type="match status" value="1"/>
</dbReference>
<dbReference type="Proteomes" id="UP000494206">
    <property type="component" value="Unassembled WGS sequence"/>
</dbReference>
<evidence type="ECO:0000313" key="14">
    <source>
        <dbReference type="EMBL" id="CAB3407845.1"/>
    </source>
</evidence>
<evidence type="ECO:0000256" key="7">
    <source>
        <dbReference type="ARBA" id="ARBA00023137"/>
    </source>
</evidence>
<dbReference type="InterPro" id="IPR022145">
    <property type="entry name" value="INTS1_RPB2-bd"/>
</dbReference>
<dbReference type="FunFam" id="1.10.510.10:FF:001512">
    <property type="entry name" value="Receptor tyrosine-protein kinase erbB-2"/>
    <property type="match status" value="1"/>
</dbReference>
<name>A0A8S1F5V4_9PELO</name>
<evidence type="ECO:0000259" key="13">
    <source>
        <dbReference type="PROSITE" id="PS50011"/>
    </source>
</evidence>
<gene>
    <name evidence="14" type="ORF">CBOVIS_LOCUS9707</name>
</gene>
<dbReference type="OrthoDB" id="19938at2759"/>
<dbReference type="InterPro" id="IPR016024">
    <property type="entry name" value="ARM-type_fold"/>
</dbReference>
<dbReference type="CDD" id="cd00192">
    <property type="entry name" value="PTKc"/>
    <property type="match status" value="1"/>
</dbReference>
<evidence type="ECO:0000256" key="5">
    <source>
        <dbReference type="ARBA" id="ARBA00022840"/>
    </source>
</evidence>
<evidence type="ECO:0000313" key="15">
    <source>
        <dbReference type="Proteomes" id="UP000494206"/>
    </source>
</evidence>
<dbReference type="InterPro" id="IPR038902">
    <property type="entry name" value="INTS1"/>
</dbReference>
<evidence type="ECO:0000256" key="4">
    <source>
        <dbReference type="ARBA" id="ARBA00022777"/>
    </source>
</evidence>
<feature type="compositionally biased region" description="Basic and acidic residues" evidence="11">
    <location>
        <begin position="435"/>
        <end position="444"/>
    </location>
</feature>